<keyword evidence="12" id="KW-0067">ATP-binding</keyword>
<comment type="similarity">
    <text evidence="3">In the C-terminal section; belongs to the peptidase M41 family.</text>
</comment>
<dbReference type="PANTHER" id="PTHR43655">
    <property type="entry name" value="ATP-DEPENDENT PROTEASE"/>
    <property type="match status" value="1"/>
</dbReference>
<dbReference type="InterPro" id="IPR003593">
    <property type="entry name" value="AAA+_ATPase"/>
</dbReference>
<dbReference type="Pfam" id="PF00004">
    <property type="entry name" value="AAA"/>
    <property type="match status" value="1"/>
</dbReference>
<keyword evidence="15" id="KW-0482">Metalloprotease</keyword>
<protein>
    <recommendedName>
        <fullName evidence="21">AAA+ ATPase domain-containing protein</fullName>
    </recommendedName>
</protein>
<evidence type="ECO:0000256" key="16">
    <source>
        <dbReference type="ARBA" id="ARBA00023128"/>
    </source>
</evidence>
<dbReference type="GO" id="GO:0005524">
    <property type="term" value="F:ATP binding"/>
    <property type="evidence" value="ECO:0007669"/>
    <property type="project" value="UniProtKB-KW"/>
</dbReference>
<dbReference type="SMART" id="SM00382">
    <property type="entry name" value="AAA"/>
    <property type="match status" value="1"/>
</dbReference>
<dbReference type="FunFam" id="1.10.8.60:FF:000019">
    <property type="entry name" value="AFG3-like AAA ATPase 2"/>
    <property type="match status" value="1"/>
</dbReference>
<evidence type="ECO:0000256" key="18">
    <source>
        <dbReference type="ARBA" id="ARBA00048778"/>
    </source>
</evidence>
<comment type="subcellular location">
    <subcellularLocation>
        <location evidence="2">Mitochondrion inner membrane</location>
        <topology evidence="2">Multi-pass membrane protein</topology>
    </subcellularLocation>
</comment>
<evidence type="ECO:0000256" key="14">
    <source>
        <dbReference type="ARBA" id="ARBA00022989"/>
    </source>
</evidence>
<organism evidence="22 23">
    <name type="scientific">Knipowitschia caucasica</name>
    <name type="common">Caucasian dwarf goby</name>
    <name type="synonym">Pomatoschistus caucasicus</name>
    <dbReference type="NCBI Taxonomy" id="637954"/>
    <lineage>
        <taxon>Eukaryota</taxon>
        <taxon>Metazoa</taxon>
        <taxon>Chordata</taxon>
        <taxon>Craniata</taxon>
        <taxon>Vertebrata</taxon>
        <taxon>Euteleostomi</taxon>
        <taxon>Actinopterygii</taxon>
        <taxon>Neopterygii</taxon>
        <taxon>Teleostei</taxon>
        <taxon>Neoteleostei</taxon>
        <taxon>Acanthomorphata</taxon>
        <taxon>Gobiaria</taxon>
        <taxon>Gobiiformes</taxon>
        <taxon>Gobioidei</taxon>
        <taxon>Gobiidae</taxon>
        <taxon>Gobiinae</taxon>
        <taxon>Knipowitschia</taxon>
    </lineage>
</organism>
<keyword evidence="6 20" id="KW-0812">Transmembrane</keyword>
<evidence type="ECO:0000256" key="19">
    <source>
        <dbReference type="SAM" id="MobiDB-lite"/>
    </source>
</evidence>
<dbReference type="EMBL" id="OZ035826">
    <property type="protein sequence ID" value="CAL1604014.1"/>
    <property type="molecule type" value="Genomic_DNA"/>
</dbReference>
<dbReference type="GO" id="GO:0005745">
    <property type="term" value="C:m-AAA complex"/>
    <property type="evidence" value="ECO:0007669"/>
    <property type="project" value="TreeGrafter"/>
</dbReference>
<dbReference type="SUPFAM" id="SSF52540">
    <property type="entry name" value="P-loop containing nucleoside triphosphate hydrolases"/>
    <property type="match status" value="1"/>
</dbReference>
<accession>A0AAV2LUJ2</accession>
<dbReference type="GO" id="GO:0016887">
    <property type="term" value="F:ATP hydrolysis activity"/>
    <property type="evidence" value="ECO:0007669"/>
    <property type="project" value="InterPro"/>
</dbReference>
<keyword evidence="17 20" id="KW-0472">Membrane</keyword>
<dbReference type="InterPro" id="IPR003959">
    <property type="entry name" value="ATPase_AAA_core"/>
</dbReference>
<dbReference type="InterPro" id="IPR037219">
    <property type="entry name" value="Peptidase_M41-like"/>
</dbReference>
<evidence type="ECO:0000313" key="22">
    <source>
        <dbReference type="EMBL" id="CAL1604014.1"/>
    </source>
</evidence>
<dbReference type="CDD" id="cd19501">
    <property type="entry name" value="RecA-like_FtsH"/>
    <property type="match status" value="1"/>
</dbReference>
<keyword evidence="9" id="KW-0999">Mitochondrion inner membrane</keyword>
<dbReference type="Gene3D" id="1.20.58.760">
    <property type="entry name" value="Peptidase M41"/>
    <property type="match status" value="1"/>
</dbReference>
<keyword evidence="14 20" id="KW-1133">Transmembrane helix</keyword>
<dbReference type="Pfam" id="PF17862">
    <property type="entry name" value="AAA_lid_3"/>
    <property type="match status" value="1"/>
</dbReference>
<dbReference type="InterPro" id="IPR050928">
    <property type="entry name" value="ATP-dep_Zn_Metalloprotease"/>
</dbReference>
<feature type="transmembrane region" description="Helical" evidence="20">
    <location>
        <begin position="136"/>
        <end position="156"/>
    </location>
</feature>
<dbReference type="FunFam" id="3.40.1690.20:FF:000001">
    <property type="entry name" value="AFG3-like AAA ATPase 2"/>
    <property type="match status" value="1"/>
</dbReference>
<dbReference type="InterPro" id="IPR000642">
    <property type="entry name" value="Peptidase_M41"/>
</dbReference>
<dbReference type="FunFam" id="3.40.50.300:FF:000001">
    <property type="entry name" value="ATP-dependent zinc metalloprotease FtsH"/>
    <property type="match status" value="1"/>
</dbReference>
<keyword evidence="13" id="KW-0809">Transit peptide</keyword>
<evidence type="ECO:0000256" key="2">
    <source>
        <dbReference type="ARBA" id="ARBA00004448"/>
    </source>
</evidence>
<dbReference type="GO" id="GO:0004222">
    <property type="term" value="F:metalloendopeptidase activity"/>
    <property type="evidence" value="ECO:0007669"/>
    <property type="project" value="InterPro"/>
</dbReference>
<keyword evidence="10" id="KW-0378">Hydrolase</keyword>
<comment type="cofactor">
    <cofactor evidence="1">
        <name>Zn(2+)</name>
        <dbReference type="ChEBI" id="CHEBI:29105"/>
    </cofactor>
</comment>
<dbReference type="InterPro" id="IPR005936">
    <property type="entry name" value="FtsH"/>
</dbReference>
<dbReference type="PANTHER" id="PTHR43655:SF7">
    <property type="entry name" value="AFG3-LIKE PROTEIN 1"/>
    <property type="match status" value="1"/>
</dbReference>
<dbReference type="InterPro" id="IPR041569">
    <property type="entry name" value="AAA_lid_3"/>
</dbReference>
<reference evidence="22 23" key="1">
    <citation type="submission" date="2024-04" db="EMBL/GenBank/DDBJ databases">
        <authorList>
            <person name="Waldvogel A.-M."/>
            <person name="Schoenle A."/>
        </authorList>
    </citation>
    <scope>NUCLEOTIDE SEQUENCE [LARGE SCALE GENOMIC DNA]</scope>
</reference>
<evidence type="ECO:0000256" key="5">
    <source>
        <dbReference type="ARBA" id="ARBA00022670"/>
    </source>
</evidence>
<evidence type="ECO:0000256" key="3">
    <source>
        <dbReference type="ARBA" id="ARBA00010044"/>
    </source>
</evidence>
<keyword evidence="7" id="KW-0479">Metal-binding</keyword>
<dbReference type="AlphaFoldDB" id="A0AAV2LUJ2"/>
<comment type="catalytic activity">
    <reaction evidence="18">
        <text>ATP + H2O = ADP + phosphate + H(+)</text>
        <dbReference type="Rhea" id="RHEA:13065"/>
        <dbReference type="ChEBI" id="CHEBI:15377"/>
        <dbReference type="ChEBI" id="CHEBI:15378"/>
        <dbReference type="ChEBI" id="CHEBI:30616"/>
        <dbReference type="ChEBI" id="CHEBI:43474"/>
        <dbReference type="ChEBI" id="CHEBI:456216"/>
    </reaction>
    <physiologicalReaction direction="left-to-right" evidence="18">
        <dbReference type="Rhea" id="RHEA:13066"/>
    </physiologicalReaction>
</comment>
<evidence type="ECO:0000313" key="23">
    <source>
        <dbReference type="Proteomes" id="UP001497482"/>
    </source>
</evidence>
<gene>
    <name evidence="22" type="ORF">KC01_LOCUS31598</name>
</gene>
<evidence type="ECO:0000256" key="6">
    <source>
        <dbReference type="ARBA" id="ARBA00022692"/>
    </source>
</evidence>
<dbReference type="PROSITE" id="PS00674">
    <property type="entry name" value="AAA"/>
    <property type="match status" value="1"/>
</dbReference>
<evidence type="ECO:0000256" key="9">
    <source>
        <dbReference type="ARBA" id="ARBA00022792"/>
    </source>
</evidence>
<keyword evidence="23" id="KW-1185">Reference proteome</keyword>
<keyword evidence="16" id="KW-0496">Mitochondrion</keyword>
<dbReference type="SUPFAM" id="SSF140990">
    <property type="entry name" value="FtsH protease domain-like"/>
    <property type="match status" value="1"/>
</dbReference>
<feature type="region of interest" description="Disordered" evidence="19">
    <location>
        <begin position="85"/>
        <end position="113"/>
    </location>
</feature>
<feature type="transmembrane region" description="Helical" evidence="20">
    <location>
        <begin position="244"/>
        <end position="263"/>
    </location>
</feature>
<dbReference type="Gene3D" id="1.10.8.60">
    <property type="match status" value="1"/>
</dbReference>
<evidence type="ECO:0000256" key="8">
    <source>
        <dbReference type="ARBA" id="ARBA00022741"/>
    </source>
</evidence>
<evidence type="ECO:0000256" key="15">
    <source>
        <dbReference type="ARBA" id="ARBA00023049"/>
    </source>
</evidence>
<evidence type="ECO:0000256" key="13">
    <source>
        <dbReference type="ARBA" id="ARBA00022946"/>
    </source>
</evidence>
<dbReference type="HAMAP" id="MF_01458">
    <property type="entry name" value="FtsH"/>
    <property type="match status" value="1"/>
</dbReference>
<evidence type="ECO:0000256" key="1">
    <source>
        <dbReference type="ARBA" id="ARBA00001947"/>
    </source>
</evidence>
<comment type="similarity">
    <text evidence="4">In the N-terminal section; belongs to the AAA ATPase family.</text>
</comment>
<keyword evidence="5" id="KW-0645">Protease</keyword>
<proteinExistence type="inferred from homology"/>
<dbReference type="InterPro" id="IPR003960">
    <property type="entry name" value="ATPase_AAA_CS"/>
</dbReference>
<keyword evidence="8" id="KW-0547">Nucleotide-binding</keyword>
<sequence length="761" mass="84740">MGLLCLGVGPLRIRARTVRSWSREFSSISTTRHNSSAAAALKASSTKRNCEGFYQLGFPLARSLSANKPPRGFEKFFPKNQQINQSAEKGKVKDPEPFQAENESDDGNKNHQREEKHKRFDWWTCFQEKWSFNNTIVLNIAIGAAGVASAFLFFHFRETGVHISWKDFVEHYLCKGLVDHLQVINKQYVRVIPVHGVDTSQVNYLWFNIGSVDSFEHNLEVVQQEMKLECTKVPVIYSSETNSTALLGIVAPLLLMGLLLLATQHPLSGRRIRGHGTSVFSLSESKAKLLKHNTGVKFEDVAGCEEAKLEIMEFVNYLKNPEKYRDLGAKIPKGTLLSGPPGTGKTLLAKATAGEADVPFISVNGSEFQEMFVGVGAARVRDMFGLARRHAPCILFIDEIDALGRKRGNGHFSSHNEQENTLNQLLVEMDGFNSSTNVIILAGTNRADVLDPALMRPGRFDRHILLEPPDIKSRAAIFKVHLRNLKLDSSIKLDLFATKLAALMPGFSGADIANVCNEAALIAARHLNPHVDSKHFEQAMERVIGGLKHSSHILQLAERTTVAYHEAGHAVTGWFLEYADPLLKVSIVPTSKGLGYSQYLPKEHDLFSREQLFDQMCVALGGRVAEEVFFKRLTSAAQDDLRKVTQSAYAQVTQFGMSEAFGPMSFDLPHAGSIVLEKSFGEPTARLIDEEVRVLVAAAHKHTLKLVTEKRQAVSLVAKRLLEKESLHRSDLVELLGPRPFKENSLFEKDLIEDNRNVKEA</sequence>
<keyword evidence="11" id="KW-0862">Zinc</keyword>
<name>A0AAV2LUJ2_KNICA</name>
<dbReference type="GO" id="GO:0034982">
    <property type="term" value="P:mitochondrial protein processing"/>
    <property type="evidence" value="ECO:0007669"/>
    <property type="project" value="TreeGrafter"/>
</dbReference>
<evidence type="ECO:0000256" key="17">
    <source>
        <dbReference type="ARBA" id="ARBA00023136"/>
    </source>
</evidence>
<feature type="domain" description="AAA+ ATPase" evidence="21">
    <location>
        <begin position="331"/>
        <end position="470"/>
    </location>
</feature>
<evidence type="ECO:0000256" key="11">
    <source>
        <dbReference type="ARBA" id="ARBA00022833"/>
    </source>
</evidence>
<evidence type="ECO:0000256" key="7">
    <source>
        <dbReference type="ARBA" id="ARBA00022723"/>
    </source>
</evidence>
<dbReference type="InterPro" id="IPR027417">
    <property type="entry name" value="P-loop_NTPase"/>
</dbReference>
<dbReference type="FunFam" id="1.20.58.760:FF:000003">
    <property type="entry name" value="AFG3-like AAA ATPase 2"/>
    <property type="match status" value="1"/>
</dbReference>
<dbReference type="GO" id="GO:0046872">
    <property type="term" value="F:metal ion binding"/>
    <property type="evidence" value="ECO:0007669"/>
    <property type="project" value="UniProtKB-KW"/>
</dbReference>
<dbReference type="Gene3D" id="3.40.50.300">
    <property type="entry name" value="P-loop containing nucleotide triphosphate hydrolases"/>
    <property type="match status" value="1"/>
</dbReference>
<dbReference type="Gene3D" id="3.40.1690.20">
    <property type="match status" value="1"/>
</dbReference>
<evidence type="ECO:0000256" key="12">
    <source>
        <dbReference type="ARBA" id="ARBA00022840"/>
    </source>
</evidence>
<dbReference type="Proteomes" id="UP001497482">
    <property type="component" value="Chromosome 4"/>
</dbReference>
<evidence type="ECO:0000256" key="4">
    <source>
        <dbReference type="ARBA" id="ARBA00010550"/>
    </source>
</evidence>
<dbReference type="Pfam" id="PF01434">
    <property type="entry name" value="Peptidase_M41"/>
    <property type="match status" value="1"/>
</dbReference>
<evidence type="ECO:0000256" key="10">
    <source>
        <dbReference type="ARBA" id="ARBA00022801"/>
    </source>
</evidence>
<dbReference type="GO" id="GO:0004176">
    <property type="term" value="F:ATP-dependent peptidase activity"/>
    <property type="evidence" value="ECO:0007669"/>
    <property type="project" value="InterPro"/>
</dbReference>
<evidence type="ECO:0000259" key="21">
    <source>
        <dbReference type="SMART" id="SM00382"/>
    </source>
</evidence>
<evidence type="ECO:0000256" key="20">
    <source>
        <dbReference type="SAM" id="Phobius"/>
    </source>
</evidence>
<dbReference type="NCBIfam" id="TIGR01241">
    <property type="entry name" value="FtsH_fam"/>
    <property type="match status" value="1"/>
</dbReference>